<comment type="function">
    <text evidence="8">The GINS complex plays an essential role in the initiation of DNA replication. Has a role in chromosome segregation.</text>
</comment>
<gene>
    <name evidence="12" type="ORF">THAR02_01605</name>
</gene>
<organism evidence="12 13">
    <name type="scientific">Trichoderma harzianum</name>
    <name type="common">Hypocrea lixii</name>
    <dbReference type="NCBI Taxonomy" id="5544"/>
    <lineage>
        <taxon>Eukaryota</taxon>
        <taxon>Fungi</taxon>
        <taxon>Dikarya</taxon>
        <taxon>Ascomycota</taxon>
        <taxon>Pezizomycotina</taxon>
        <taxon>Sordariomycetes</taxon>
        <taxon>Hypocreomycetidae</taxon>
        <taxon>Hypocreales</taxon>
        <taxon>Hypocreaceae</taxon>
        <taxon>Trichoderma</taxon>
    </lineage>
</organism>
<dbReference type="CDD" id="cd11711">
    <property type="entry name" value="GINS_A_Sld5"/>
    <property type="match status" value="1"/>
</dbReference>
<sequence>MDIDDILREVDPASHGIPLETRDLQALTRLWVAERSAPELLNWPADGLFERVNSKIKSQIEKIEDMTGDMDPKTNFALIVIQTELERYKFLVRSYLRTRIAKIDKHTLHYLSTEELRQRLSPTELAYATRHQALLHNHYLSSFLSSFPQRLQNLNDTAGNVSMIDSPDLDTAVFVRLLREKDVFGRGTDSDTILPAANGDVLIMRWSSAKALVEDGDAELV</sequence>
<dbReference type="EMBL" id="JOKZ01000029">
    <property type="protein sequence ID" value="KKP06267.1"/>
    <property type="molecule type" value="Genomic_DNA"/>
</dbReference>
<dbReference type="FunFam" id="1.20.58.1030:FF:000006">
    <property type="entry name" value="DNA replication complex GINS protein SLD5"/>
    <property type="match status" value="1"/>
</dbReference>
<dbReference type="InterPro" id="IPR038749">
    <property type="entry name" value="Sld5_GINS_A"/>
</dbReference>
<feature type="domain" description="DNA replication complex GINS protein SLD5 C-terminal" evidence="11">
    <location>
        <begin position="167"/>
        <end position="221"/>
    </location>
</feature>
<comment type="similarity">
    <text evidence="2 9">Belongs to the GINS4/SLD5 family.</text>
</comment>
<evidence type="ECO:0000256" key="3">
    <source>
        <dbReference type="ARBA" id="ARBA00011352"/>
    </source>
</evidence>
<evidence type="ECO:0000256" key="4">
    <source>
        <dbReference type="ARBA" id="ARBA00014804"/>
    </source>
</evidence>
<dbReference type="PANTHER" id="PTHR21206">
    <property type="entry name" value="SLD5 PROTEIN"/>
    <property type="match status" value="1"/>
</dbReference>
<dbReference type="AlphaFoldDB" id="A0A0G0A1S2"/>
<dbReference type="InterPro" id="IPR008591">
    <property type="entry name" value="GINS_Sld5"/>
</dbReference>
<comment type="subcellular location">
    <subcellularLocation>
        <location evidence="1 9">Nucleus</location>
    </subcellularLocation>
</comment>
<dbReference type="SUPFAM" id="SSF158573">
    <property type="entry name" value="GINS helical bundle-like"/>
    <property type="match status" value="1"/>
</dbReference>
<keyword evidence="5 9" id="KW-0235">DNA replication</keyword>
<accession>A0A0G0A1S2</accession>
<dbReference type="GO" id="GO:0000811">
    <property type="term" value="C:GINS complex"/>
    <property type="evidence" value="ECO:0007669"/>
    <property type="project" value="UniProtKB-UniRule"/>
</dbReference>
<dbReference type="OrthoDB" id="338231at2759"/>
<evidence type="ECO:0000256" key="1">
    <source>
        <dbReference type="ARBA" id="ARBA00004123"/>
    </source>
</evidence>
<keyword evidence="6" id="KW-0159">Chromosome partition</keyword>
<dbReference type="Pfam" id="PF16922">
    <property type="entry name" value="SLD5_C"/>
    <property type="match status" value="1"/>
</dbReference>
<evidence type="ECO:0000313" key="13">
    <source>
        <dbReference type="Proteomes" id="UP000034112"/>
    </source>
</evidence>
<dbReference type="Pfam" id="PF05916">
    <property type="entry name" value="Sld5"/>
    <property type="match status" value="1"/>
</dbReference>
<comment type="caution">
    <text evidence="12">The sequence shown here is derived from an EMBL/GenBank/DDBJ whole genome shotgun (WGS) entry which is preliminary data.</text>
</comment>
<evidence type="ECO:0000256" key="8">
    <source>
        <dbReference type="ARBA" id="ARBA00025163"/>
    </source>
</evidence>
<dbReference type="Proteomes" id="UP000034112">
    <property type="component" value="Unassembled WGS sequence"/>
</dbReference>
<dbReference type="Gene3D" id="1.20.58.1030">
    <property type="match status" value="1"/>
</dbReference>
<evidence type="ECO:0000313" key="12">
    <source>
        <dbReference type="EMBL" id="KKP06267.1"/>
    </source>
</evidence>
<name>A0A0G0A1S2_TRIHA</name>
<protein>
    <recommendedName>
        <fullName evidence="4 9">DNA replication complex GINS protein SLD5</fullName>
    </recommendedName>
</protein>
<dbReference type="Gene3D" id="3.40.5.60">
    <property type="match status" value="1"/>
</dbReference>
<evidence type="ECO:0000256" key="2">
    <source>
        <dbReference type="ARBA" id="ARBA00008187"/>
    </source>
</evidence>
<dbReference type="InterPro" id="IPR036224">
    <property type="entry name" value="GINS_bundle-like_dom_sf"/>
</dbReference>
<keyword evidence="7 9" id="KW-0539">Nucleus</keyword>
<evidence type="ECO:0000256" key="5">
    <source>
        <dbReference type="ARBA" id="ARBA00022705"/>
    </source>
</evidence>
<dbReference type="OMA" id="ILETAWI"/>
<reference evidence="13" key="1">
    <citation type="journal article" date="2015" name="Genome Announc.">
        <title>Draft whole-genome sequence of the biocontrol agent Trichoderma harzianum T6776.</title>
        <authorList>
            <person name="Baroncelli R."/>
            <person name="Piaggeschi G."/>
            <person name="Fiorini L."/>
            <person name="Bertolini E."/>
            <person name="Zapparata A."/>
            <person name="Pe M.E."/>
            <person name="Sarrocco S."/>
            <person name="Vannacci G."/>
        </authorList>
    </citation>
    <scope>NUCLEOTIDE SEQUENCE [LARGE SCALE GENOMIC DNA]</scope>
    <source>
        <strain evidence="13">T6776</strain>
    </source>
</reference>
<evidence type="ECO:0000256" key="9">
    <source>
        <dbReference type="PIRNR" id="PIRNR007764"/>
    </source>
</evidence>
<dbReference type="GO" id="GO:0007059">
    <property type="term" value="P:chromosome segregation"/>
    <property type="evidence" value="ECO:0007669"/>
    <property type="project" value="UniProtKB-KW"/>
</dbReference>
<dbReference type="PIRSF" id="PIRSF007764">
    <property type="entry name" value="Sld5"/>
    <property type="match status" value="1"/>
</dbReference>
<dbReference type="PANTHER" id="PTHR21206:SF0">
    <property type="entry name" value="DNA REPLICATION COMPLEX GINS PROTEIN SLD5"/>
    <property type="match status" value="1"/>
</dbReference>
<dbReference type="CDD" id="cd21692">
    <property type="entry name" value="GINS_B_Sld5"/>
    <property type="match status" value="1"/>
</dbReference>
<feature type="domain" description="GINS subunit" evidence="10">
    <location>
        <begin position="58"/>
        <end position="141"/>
    </location>
</feature>
<evidence type="ECO:0000259" key="11">
    <source>
        <dbReference type="Pfam" id="PF16922"/>
    </source>
</evidence>
<dbReference type="GO" id="GO:0000727">
    <property type="term" value="P:double-strand break repair via break-induced replication"/>
    <property type="evidence" value="ECO:0007669"/>
    <property type="project" value="TreeGrafter"/>
</dbReference>
<evidence type="ECO:0000259" key="10">
    <source>
        <dbReference type="Pfam" id="PF05916"/>
    </source>
</evidence>
<evidence type="ECO:0000256" key="6">
    <source>
        <dbReference type="ARBA" id="ARBA00022829"/>
    </source>
</evidence>
<proteinExistence type="inferred from homology"/>
<evidence type="ECO:0000256" key="7">
    <source>
        <dbReference type="ARBA" id="ARBA00023242"/>
    </source>
</evidence>
<dbReference type="InterPro" id="IPR021151">
    <property type="entry name" value="GINS_A"/>
</dbReference>
<dbReference type="InterPro" id="IPR031633">
    <property type="entry name" value="SLD5_C"/>
</dbReference>
<comment type="subunit">
    <text evidence="3">Component of the GINS complex which is a heterotetramer of SLD5, PSF1, PSF2 and PSF3.</text>
</comment>
<dbReference type="GO" id="GO:0006261">
    <property type="term" value="P:DNA-templated DNA replication"/>
    <property type="evidence" value="ECO:0007669"/>
    <property type="project" value="InterPro"/>
</dbReference>